<organism evidence="2 3">
    <name type="scientific">Armadillidium nasatum</name>
    <dbReference type="NCBI Taxonomy" id="96803"/>
    <lineage>
        <taxon>Eukaryota</taxon>
        <taxon>Metazoa</taxon>
        <taxon>Ecdysozoa</taxon>
        <taxon>Arthropoda</taxon>
        <taxon>Crustacea</taxon>
        <taxon>Multicrustacea</taxon>
        <taxon>Malacostraca</taxon>
        <taxon>Eumalacostraca</taxon>
        <taxon>Peracarida</taxon>
        <taxon>Isopoda</taxon>
        <taxon>Oniscidea</taxon>
        <taxon>Crinocheta</taxon>
        <taxon>Armadillidiidae</taxon>
        <taxon>Armadillidium</taxon>
    </lineage>
</organism>
<dbReference type="OrthoDB" id="6060890at2759"/>
<dbReference type="Proteomes" id="UP000326759">
    <property type="component" value="Unassembled WGS sequence"/>
</dbReference>
<evidence type="ECO:0000313" key="3">
    <source>
        <dbReference type="Proteomes" id="UP000326759"/>
    </source>
</evidence>
<accession>A0A5N5TM22</accession>
<comment type="caution">
    <text evidence="2">The sequence shown here is derived from an EMBL/GenBank/DDBJ whole genome shotgun (WGS) entry which is preliminary data.</text>
</comment>
<sequence>MFLRRMNFLYYKNFGEEKPVASSGTYKKKKDPRKSRTSHHGLEGHREECTCEGCLTEYPLRTHLLLDMSFSRGVDSDHTSSSRRPTRVSSVFKFFKWRKKSAQAAALREERARLCVRFAETQAEEERKKQALLMNPNPNVPLEPVTLSTVKQDCFMIPVSKLQNFFPAGHMIPSGDCLRLRMVEMNEPACRIVFHMIGPALPFLPSLASPIIDLHNFQKECVVK</sequence>
<gene>
    <name evidence="2" type="ORF">Anas_00557</name>
</gene>
<evidence type="ECO:0000256" key="1">
    <source>
        <dbReference type="SAM" id="MobiDB-lite"/>
    </source>
</evidence>
<evidence type="ECO:0000313" key="2">
    <source>
        <dbReference type="EMBL" id="KAB7507220.1"/>
    </source>
</evidence>
<dbReference type="AlphaFoldDB" id="A0A5N5TM22"/>
<name>A0A5N5TM22_9CRUS</name>
<protein>
    <submittedName>
        <fullName evidence="2">Uncharacterized protein</fullName>
    </submittedName>
</protein>
<dbReference type="EMBL" id="SEYY01000449">
    <property type="protein sequence ID" value="KAB7507220.1"/>
    <property type="molecule type" value="Genomic_DNA"/>
</dbReference>
<keyword evidence="3" id="KW-1185">Reference proteome</keyword>
<feature type="non-terminal residue" evidence="2">
    <location>
        <position position="224"/>
    </location>
</feature>
<feature type="region of interest" description="Disordered" evidence="1">
    <location>
        <begin position="20"/>
        <end position="42"/>
    </location>
</feature>
<feature type="compositionally biased region" description="Basic residues" evidence="1">
    <location>
        <begin position="26"/>
        <end position="39"/>
    </location>
</feature>
<proteinExistence type="predicted"/>
<reference evidence="2 3" key="1">
    <citation type="journal article" date="2019" name="PLoS Biol.">
        <title>Sex chromosomes control vertical transmission of feminizing Wolbachia symbionts in an isopod.</title>
        <authorList>
            <person name="Becking T."/>
            <person name="Chebbi M.A."/>
            <person name="Giraud I."/>
            <person name="Moumen B."/>
            <person name="Laverre T."/>
            <person name="Caubet Y."/>
            <person name="Peccoud J."/>
            <person name="Gilbert C."/>
            <person name="Cordaux R."/>
        </authorList>
    </citation>
    <scope>NUCLEOTIDE SEQUENCE [LARGE SCALE GENOMIC DNA]</scope>
    <source>
        <strain evidence="2">ANa2</strain>
        <tissue evidence="2">Whole body excluding digestive tract and cuticle</tissue>
    </source>
</reference>